<dbReference type="AlphaFoldDB" id="A0A317WXU2"/>
<gene>
    <name evidence="1" type="ORF">BO70DRAFT_425736</name>
</gene>
<comment type="caution">
    <text evidence="1">The sequence shown here is derived from an EMBL/GenBank/DDBJ whole genome shotgun (WGS) entry which is preliminary data.</text>
</comment>
<evidence type="ECO:0000313" key="2">
    <source>
        <dbReference type="Proteomes" id="UP000247233"/>
    </source>
</evidence>
<dbReference type="GeneID" id="37069947"/>
<sequence>MAQNAVGRLFRSHNATTTLRQSVGSFTQQRSASGRALPHFRTADTIEVEEALDRLREELFVPFGVGVRQRRLMFRQKYAEKLAQEPVTASVGDEEVTLRPMNPHTLPTKNEAFEAIAHMKTYNDWRNLSPLLSGLKMSNRIVKPSRMEWIVRKAGEADALGVLLGCARRAKITGMRLNDVDLVQRIFFELHRKAQRAGFQGVEASKALSFARQFTEMMESPDHVEHDITRDPKRRPFVIGTLLELAAARALSEFEGKDLKGEVRVYAQRLLACWKLGNFDREEKDWVAIDRMLQENVPILTGMKLALQVKGVSSDRTVSLSLKSHSDKLATLVANQAKLAPADVQANPSLGLQQARILLEEQS</sequence>
<evidence type="ECO:0000313" key="1">
    <source>
        <dbReference type="EMBL" id="PWY90795.1"/>
    </source>
</evidence>
<dbReference type="Proteomes" id="UP000247233">
    <property type="component" value="Unassembled WGS sequence"/>
</dbReference>
<accession>A0A317WXU2</accession>
<dbReference type="RefSeq" id="XP_025403238.1">
    <property type="nucleotide sequence ID" value="XM_025547710.1"/>
</dbReference>
<reference evidence="1 2" key="1">
    <citation type="submission" date="2016-12" db="EMBL/GenBank/DDBJ databases">
        <title>The genomes of Aspergillus section Nigri reveals drivers in fungal speciation.</title>
        <authorList>
            <consortium name="DOE Joint Genome Institute"/>
            <person name="Vesth T.C."/>
            <person name="Nybo J."/>
            <person name="Theobald S."/>
            <person name="Brandl J."/>
            <person name="Frisvad J.C."/>
            <person name="Nielsen K.F."/>
            <person name="Lyhne E.K."/>
            <person name="Kogle M.E."/>
            <person name="Kuo A."/>
            <person name="Riley R."/>
            <person name="Clum A."/>
            <person name="Nolan M."/>
            <person name="Lipzen A."/>
            <person name="Salamov A."/>
            <person name="Henrissat B."/>
            <person name="Wiebenga A."/>
            <person name="De Vries R.P."/>
            <person name="Grigoriev I.V."/>
            <person name="Mortensen U.H."/>
            <person name="Andersen M.R."/>
            <person name="Baker S.E."/>
        </authorList>
    </citation>
    <scope>NUCLEOTIDE SEQUENCE [LARGE SCALE GENOMIC DNA]</scope>
    <source>
        <strain evidence="1 2">CBS 117.55</strain>
    </source>
</reference>
<name>A0A317WXU2_9EURO</name>
<organism evidence="1 2">
    <name type="scientific">Aspergillus heteromorphus CBS 117.55</name>
    <dbReference type="NCBI Taxonomy" id="1448321"/>
    <lineage>
        <taxon>Eukaryota</taxon>
        <taxon>Fungi</taxon>
        <taxon>Dikarya</taxon>
        <taxon>Ascomycota</taxon>
        <taxon>Pezizomycotina</taxon>
        <taxon>Eurotiomycetes</taxon>
        <taxon>Eurotiomycetidae</taxon>
        <taxon>Eurotiales</taxon>
        <taxon>Aspergillaceae</taxon>
        <taxon>Aspergillus</taxon>
        <taxon>Aspergillus subgen. Circumdati</taxon>
    </lineage>
</organism>
<dbReference type="OrthoDB" id="5405126at2759"/>
<dbReference type="VEuPathDB" id="FungiDB:BO70DRAFT_425736"/>
<dbReference type="EMBL" id="MSFL01000002">
    <property type="protein sequence ID" value="PWY90795.1"/>
    <property type="molecule type" value="Genomic_DNA"/>
</dbReference>
<proteinExistence type="predicted"/>
<protein>
    <submittedName>
        <fullName evidence="1">Uncharacterized protein</fullName>
    </submittedName>
</protein>
<keyword evidence="2" id="KW-1185">Reference proteome</keyword>